<feature type="region of interest" description="Disordered" evidence="1">
    <location>
        <begin position="188"/>
        <end position="235"/>
    </location>
</feature>
<feature type="compositionally biased region" description="Pro residues" evidence="1">
    <location>
        <begin position="131"/>
        <end position="140"/>
    </location>
</feature>
<dbReference type="AlphaFoldDB" id="A0A8S3ZN98"/>
<feature type="non-terminal residue" evidence="2">
    <location>
        <position position="257"/>
    </location>
</feature>
<feature type="compositionally biased region" description="Low complexity" evidence="1">
    <location>
        <begin position="84"/>
        <end position="107"/>
    </location>
</feature>
<feature type="non-terminal residue" evidence="2">
    <location>
        <position position="1"/>
    </location>
</feature>
<sequence>KLLQREPASLPSPSSLSSDPASSEDAMMDDIVDSQQQSCFTAKNSCSESGVSCNATNSSTNGSVCSDVDENGHLSPEPYEHIDSNINNNINNNNNNNNNSNSNGIISEQEVESHPQHSTNGLPSDASSPVSGPPSPPLCQVPPHRLSSPDHSHLNNSGHYHQHFGPGLGPGYYLSTSTHSLGYGCMTTSPSSCASPPGSYPSSNASHSGGSGTHSRGDSPGEGDGPPPIGGQHVVHVHVNPGETFSVRLGDQIQHIQ</sequence>
<dbReference type="Proteomes" id="UP000678393">
    <property type="component" value="Unassembled WGS sequence"/>
</dbReference>
<keyword evidence="3" id="KW-1185">Reference proteome</keyword>
<evidence type="ECO:0000256" key="1">
    <source>
        <dbReference type="SAM" id="MobiDB-lite"/>
    </source>
</evidence>
<feature type="region of interest" description="Disordered" evidence="1">
    <location>
        <begin position="1"/>
        <end position="162"/>
    </location>
</feature>
<comment type="caution">
    <text evidence="2">The sequence shown here is derived from an EMBL/GenBank/DDBJ whole genome shotgun (WGS) entry which is preliminary data.</text>
</comment>
<protein>
    <submittedName>
        <fullName evidence="2">Uncharacterized protein</fullName>
    </submittedName>
</protein>
<feature type="compositionally biased region" description="Polar residues" evidence="1">
    <location>
        <begin position="33"/>
        <end position="64"/>
    </location>
</feature>
<name>A0A8S3ZN98_9EUPU</name>
<reference evidence="2" key="1">
    <citation type="submission" date="2021-04" db="EMBL/GenBank/DDBJ databases">
        <authorList>
            <consortium name="Molecular Ecology Group"/>
        </authorList>
    </citation>
    <scope>NUCLEOTIDE SEQUENCE</scope>
</reference>
<feature type="compositionally biased region" description="Low complexity" evidence="1">
    <location>
        <begin position="1"/>
        <end position="25"/>
    </location>
</feature>
<evidence type="ECO:0000313" key="3">
    <source>
        <dbReference type="Proteomes" id="UP000678393"/>
    </source>
</evidence>
<evidence type="ECO:0000313" key="2">
    <source>
        <dbReference type="EMBL" id="CAG5129288.1"/>
    </source>
</evidence>
<proteinExistence type="predicted"/>
<dbReference type="EMBL" id="CAJHNH020003435">
    <property type="protein sequence ID" value="CAG5129288.1"/>
    <property type="molecule type" value="Genomic_DNA"/>
</dbReference>
<organism evidence="2 3">
    <name type="scientific">Candidula unifasciata</name>
    <dbReference type="NCBI Taxonomy" id="100452"/>
    <lineage>
        <taxon>Eukaryota</taxon>
        <taxon>Metazoa</taxon>
        <taxon>Spiralia</taxon>
        <taxon>Lophotrochozoa</taxon>
        <taxon>Mollusca</taxon>
        <taxon>Gastropoda</taxon>
        <taxon>Heterobranchia</taxon>
        <taxon>Euthyneura</taxon>
        <taxon>Panpulmonata</taxon>
        <taxon>Eupulmonata</taxon>
        <taxon>Stylommatophora</taxon>
        <taxon>Helicina</taxon>
        <taxon>Helicoidea</taxon>
        <taxon>Geomitridae</taxon>
        <taxon>Candidula</taxon>
    </lineage>
</organism>
<accession>A0A8S3ZN98</accession>
<gene>
    <name evidence="2" type="ORF">CUNI_LOCUS14846</name>
</gene>